<evidence type="ECO:0000259" key="4">
    <source>
        <dbReference type="Pfam" id="PF00294"/>
    </source>
</evidence>
<sequence length="310" mass="32585">MTRVGATTGRPPEVLCLGESMAALLPGTPGPVKTVDTFHLAFGGAESDVACALAGLGVPSAWISRVSDDGLGRRLRSEIASRGVDVSAVATDRLRHTGLYVKETGATGRPHSYRSGSAASALGPELLDDPAFRRLLRGARVLHLSGITPGLSDSCLALVRALFTVRRPDLLISFDLNWRPALWSHRDPAVLPELLDRADLLLLGADEAAAAFGTGDPAELRRLLPSPGTIVVKHADHHVTALDRDGTAVTEQAPHVETVEPAGLGEGFVAGYLAATLRGLDRRARLRLGHLAAAREMVGRPAAAPVRMSG</sequence>
<dbReference type="PANTHER" id="PTHR43320">
    <property type="entry name" value="SUGAR KINASE"/>
    <property type="match status" value="1"/>
</dbReference>
<dbReference type="Pfam" id="PF00294">
    <property type="entry name" value="PfkB"/>
    <property type="match status" value="1"/>
</dbReference>
<name>A0ABT1IWC2_9ACTN</name>
<dbReference type="PANTHER" id="PTHR43320:SF2">
    <property type="entry name" value="2-DEHYDRO-3-DEOXYGLUCONOKINASE_2-DEHYDRO-3-DEOXYGALACTONOKINASE"/>
    <property type="match status" value="1"/>
</dbReference>
<evidence type="ECO:0000256" key="1">
    <source>
        <dbReference type="ARBA" id="ARBA00010688"/>
    </source>
</evidence>
<proteinExistence type="inferred from homology"/>
<keyword evidence="2 5" id="KW-0808">Transferase</keyword>
<keyword evidence="3" id="KW-0418">Kinase</keyword>
<dbReference type="GO" id="GO:0008673">
    <property type="term" value="F:2-dehydro-3-deoxygluconokinase activity"/>
    <property type="evidence" value="ECO:0007669"/>
    <property type="project" value="UniProtKB-EC"/>
</dbReference>
<evidence type="ECO:0000313" key="5">
    <source>
        <dbReference type="EMBL" id="MCP2309364.1"/>
    </source>
</evidence>
<dbReference type="EC" id="2.7.1.45" evidence="5"/>
<dbReference type="CDD" id="cd01166">
    <property type="entry name" value="KdgK"/>
    <property type="match status" value="1"/>
</dbReference>
<dbReference type="Proteomes" id="UP001206483">
    <property type="component" value="Unassembled WGS sequence"/>
</dbReference>
<dbReference type="EMBL" id="JAMZDX010000002">
    <property type="protein sequence ID" value="MCP2309364.1"/>
    <property type="molecule type" value="Genomic_DNA"/>
</dbReference>
<gene>
    <name evidence="5" type="ORF">FHR36_002488</name>
</gene>
<protein>
    <submittedName>
        <fullName evidence="5">2-dehydro-3-deoxygluconokinase</fullName>
        <ecNumber evidence="5">2.7.1.45</ecNumber>
    </submittedName>
</protein>
<comment type="similarity">
    <text evidence="1">Belongs to the carbohydrate kinase PfkB family.</text>
</comment>
<evidence type="ECO:0000313" key="6">
    <source>
        <dbReference type="Proteomes" id="UP001206483"/>
    </source>
</evidence>
<evidence type="ECO:0000256" key="3">
    <source>
        <dbReference type="ARBA" id="ARBA00022777"/>
    </source>
</evidence>
<dbReference type="InterPro" id="IPR052700">
    <property type="entry name" value="Carb_kinase_PfkB-like"/>
</dbReference>
<accession>A0ABT1IWC2</accession>
<comment type="caution">
    <text evidence="5">The sequence shown here is derived from an EMBL/GenBank/DDBJ whole genome shotgun (WGS) entry which is preliminary data.</text>
</comment>
<evidence type="ECO:0000256" key="2">
    <source>
        <dbReference type="ARBA" id="ARBA00022679"/>
    </source>
</evidence>
<dbReference type="Gene3D" id="3.40.1190.20">
    <property type="match status" value="1"/>
</dbReference>
<keyword evidence="6" id="KW-1185">Reference proteome</keyword>
<dbReference type="InterPro" id="IPR029056">
    <property type="entry name" value="Ribokinase-like"/>
</dbReference>
<dbReference type="SUPFAM" id="SSF53613">
    <property type="entry name" value="Ribokinase-like"/>
    <property type="match status" value="1"/>
</dbReference>
<organism evidence="5 6">
    <name type="scientific">Kitasatospora paracochleata</name>
    <dbReference type="NCBI Taxonomy" id="58354"/>
    <lineage>
        <taxon>Bacteria</taxon>
        <taxon>Bacillati</taxon>
        <taxon>Actinomycetota</taxon>
        <taxon>Actinomycetes</taxon>
        <taxon>Kitasatosporales</taxon>
        <taxon>Streptomycetaceae</taxon>
        <taxon>Kitasatospora</taxon>
    </lineage>
</organism>
<dbReference type="InterPro" id="IPR011611">
    <property type="entry name" value="PfkB_dom"/>
</dbReference>
<reference evidence="5 6" key="1">
    <citation type="submission" date="2022-06" db="EMBL/GenBank/DDBJ databases">
        <title>Sequencing the genomes of 1000 actinobacteria strains.</title>
        <authorList>
            <person name="Klenk H.-P."/>
        </authorList>
    </citation>
    <scope>NUCLEOTIDE SEQUENCE [LARGE SCALE GENOMIC DNA]</scope>
    <source>
        <strain evidence="5 6">DSM 41656</strain>
    </source>
</reference>
<dbReference type="RefSeq" id="WP_253796404.1">
    <property type="nucleotide sequence ID" value="NZ_BAAAUB010000025.1"/>
</dbReference>
<feature type="domain" description="Carbohydrate kinase PfkB" evidence="4">
    <location>
        <begin position="13"/>
        <end position="294"/>
    </location>
</feature>